<dbReference type="EMBL" id="KV921397">
    <property type="protein sequence ID" value="ORE16100.1"/>
    <property type="molecule type" value="Genomic_DNA"/>
</dbReference>
<reference evidence="1 2" key="1">
    <citation type="journal article" date="2016" name="Proc. Natl. Acad. Sci. U.S.A.">
        <title>Lipid metabolic changes in an early divergent fungus govern the establishment of a mutualistic symbiosis with endobacteria.</title>
        <authorList>
            <person name="Lastovetsky O.A."/>
            <person name="Gaspar M.L."/>
            <person name="Mondo S.J."/>
            <person name="LaButti K.M."/>
            <person name="Sandor L."/>
            <person name="Grigoriev I.V."/>
            <person name="Henry S.A."/>
            <person name="Pawlowska T.E."/>
        </authorList>
    </citation>
    <scope>NUCLEOTIDE SEQUENCE [LARGE SCALE GENOMIC DNA]</scope>
    <source>
        <strain evidence="1 2">ATCC 11559</strain>
    </source>
</reference>
<sequence length="196" mass="22365">MNNQMNNRLTVNDEGVQRMTDNNSAMYYSNQMIIAQTKQEGWRLKRNPDGTPIALGRGSILAYVKAIADMYSKQKALGLNIHDPSRAPLARTFLDTFKKEKVKNHLGCRDKFCFLISHANHCRSQTALGMQFADLFSLVLESQGIPEYVSHLVLNDRNCFEEITYQKQYKTYKGVLNTAGIHFFKVTHINRGTVLT</sequence>
<proteinExistence type="predicted"/>
<dbReference type="VEuPathDB" id="FungiDB:BCV72DRAFT_329203"/>
<evidence type="ECO:0000313" key="2">
    <source>
        <dbReference type="Proteomes" id="UP000242381"/>
    </source>
</evidence>
<evidence type="ECO:0008006" key="3">
    <source>
        <dbReference type="Google" id="ProtNLM"/>
    </source>
</evidence>
<dbReference type="AlphaFoldDB" id="A0A1X0RVP3"/>
<organism evidence="1 2">
    <name type="scientific">Rhizopus microsporus</name>
    <dbReference type="NCBI Taxonomy" id="58291"/>
    <lineage>
        <taxon>Eukaryota</taxon>
        <taxon>Fungi</taxon>
        <taxon>Fungi incertae sedis</taxon>
        <taxon>Mucoromycota</taxon>
        <taxon>Mucoromycotina</taxon>
        <taxon>Mucoromycetes</taxon>
        <taxon>Mucorales</taxon>
        <taxon>Mucorineae</taxon>
        <taxon>Rhizopodaceae</taxon>
        <taxon>Rhizopus</taxon>
    </lineage>
</organism>
<accession>A0A1X0RVP3</accession>
<name>A0A1X0RVP3_RHIZD</name>
<protein>
    <recommendedName>
        <fullName evidence="3">Ndc10 domain-containing protein</fullName>
    </recommendedName>
</protein>
<evidence type="ECO:0000313" key="1">
    <source>
        <dbReference type="EMBL" id="ORE16100.1"/>
    </source>
</evidence>
<dbReference type="Proteomes" id="UP000242381">
    <property type="component" value="Unassembled WGS sequence"/>
</dbReference>
<gene>
    <name evidence="1" type="ORF">BCV71DRAFT_272567</name>
</gene>